<feature type="binding site" evidence="19">
    <location>
        <position position="672"/>
    </location>
    <ligand>
        <name>ATP</name>
        <dbReference type="ChEBI" id="CHEBI:30616"/>
    </ligand>
</feature>
<keyword evidence="6" id="KW-0808">Transferase</keyword>
<dbReference type="KEGG" id="soe:110799201"/>
<dbReference type="FunFam" id="3.30.200.20:FF:000309">
    <property type="entry name" value="Leucine-rich repeat receptor protein kinase MSP1"/>
    <property type="match status" value="1"/>
</dbReference>
<dbReference type="RefSeq" id="XP_021860112.1">
    <property type="nucleotide sequence ID" value="XM_022004420.2"/>
</dbReference>
<evidence type="ECO:0000313" key="24">
    <source>
        <dbReference type="RefSeq" id="XP_021860112.1"/>
    </source>
</evidence>
<evidence type="ECO:0000256" key="19">
    <source>
        <dbReference type="PROSITE-ProRule" id="PRU10141"/>
    </source>
</evidence>
<dbReference type="InterPro" id="IPR051420">
    <property type="entry name" value="Ser_Thr_Kinases_DiverseReg"/>
</dbReference>
<dbReference type="AlphaFoldDB" id="A0A9R0J2E8"/>
<dbReference type="Pfam" id="PF08263">
    <property type="entry name" value="LRRNT_2"/>
    <property type="match status" value="1"/>
</dbReference>
<keyword evidence="7 20" id="KW-0812">Transmembrane</keyword>
<keyword evidence="11 24" id="KW-0418">Kinase</keyword>
<reference evidence="24" key="2">
    <citation type="submission" date="2025-08" db="UniProtKB">
        <authorList>
            <consortium name="RefSeq"/>
        </authorList>
    </citation>
    <scope>IDENTIFICATION</scope>
    <source>
        <tissue evidence="24">Leaf</tissue>
    </source>
</reference>
<name>A0A9R0J2E8_SPIOL</name>
<keyword evidence="9" id="KW-0677">Repeat</keyword>
<dbReference type="InterPro" id="IPR008266">
    <property type="entry name" value="Tyr_kinase_AS"/>
</dbReference>
<evidence type="ECO:0000256" key="16">
    <source>
        <dbReference type="ARBA" id="ARBA00023180"/>
    </source>
</evidence>
<dbReference type="GO" id="GO:0004674">
    <property type="term" value="F:protein serine/threonine kinase activity"/>
    <property type="evidence" value="ECO:0007669"/>
    <property type="project" value="UniProtKB-KW"/>
</dbReference>
<feature type="signal peptide" evidence="21">
    <location>
        <begin position="1"/>
        <end position="26"/>
    </location>
</feature>
<dbReference type="InterPro" id="IPR011009">
    <property type="entry name" value="Kinase-like_dom_sf"/>
</dbReference>
<keyword evidence="8 21" id="KW-0732">Signal</keyword>
<evidence type="ECO:0000256" key="6">
    <source>
        <dbReference type="ARBA" id="ARBA00022679"/>
    </source>
</evidence>
<dbReference type="SUPFAM" id="SSF52058">
    <property type="entry name" value="L domain-like"/>
    <property type="match status" value="2"/>
</dbReference>
<dbReference type="PANTHER" id="PTHR48005:SF70">
    <property type="entry name" value="MDIS1-INTERACTING RECEPTOR LIKE KINASE 2-LIKE"/>
    <property type="match status" value="1"/>
</dbReference>
<evidence type="ECO:0000256" key="2">
    <source>
        <dbReference type="ARBA" id="ARBA00012513"/>
    </source>
</evidence>
<evidence type="ECO:0000256" key="21">
    <source>
        <dbReference type="SAM" id="SignalP"/>
    </source>
</evidence>
<dbReference type="PROSITE" id="PS00107">
    <property type="entry name" value="PROTEIN_KINASE_ATP"/>
    <property type="match status" value="1"/>
</dbReference>
<reference evidence="23" key="1">
    <citation type="journal article" date="2021" name="Nat. Commun.">
        <title>Genomic analyses provide insights into spinach domestication and the genetic basis of agronomic traits.</title>
        <authorList>
            <person name="Cai X."/>
            <person name="Sun X."/>
            <person name="Xu C."/>
            <person name="Sun H."/>
            <person name="Wang X."/>
            <person name="Ge C."/>
            <person name="Zhang Z."/>
            <person name="Wang Q."/>
            <person name="Fei Z."/>
            <person name="Jiao C."/>
            <person name="Wang Q."/>
        </authorList>
    </citation>
    <scope>NUCLEOTIDE SEQUENCE [LARGE SCALE GENOMIC DNA]</scope>
    <source>
        <strain evidence="23">cv. Varoflay</strain>
    </source>
</reference>
<dbReference type="EC" id="2.7.11.1" evidence="2"/>
<dbReference type="SMART" id="SM00369">
    <property type="entry name" value="LRR_TYP"/>
    <property type="match status" value="7"/>
</dbReference>
<evidence type="ECO:0000256" key="10">
    <source>
        <dbReference type="ARBA" id="ARBA00022741"/>
    </source>
</evidence>
<evidence type="ECO:0000256" key="8">
    <source>
        <dbReference type="ARBA" id="ARBA00022729"/>
    </source>
</evidence>
<evidence type="ECO:0000256" key="15">
    <source>
        <dbReference type="ARBA" id="ARBA00023170"/>
    </source>
</evidence>
<keyword evidence="14 20" id="KW-0472">Membrane</keyword>
<keyword evidence="12 19" id="KW-0067">ATP-binding</keyword>
<dbReference type="PANTHER" id="PTHR48005">
    <property type="entry name" value="LEUCINE RICH REPEAT KINASE 2"/>
    <property type="match status" value="1"/>
</dbReference>
<dbReference type="SUPFAM" id="SSF56112">
    <property type="entry name" value="Protein kinase-like (PK-like)"/>
    <property type="match status" value="1"/>
</dbReference>
<dbReference type="FunFam" id="3.80.10.10:FF:000177">
    <property type="entry name" value="Leucine-rich repeat receptor-like serine/threonine-protein kinase At1g17230"/>
    <property type="match status" value="1"/>
</dbReference>
<keyword evidence="13 20" id="KW-1133">Transmembrane helix</keyword>
<evidence type="ECO:0000259" key="22">
    <source>
        <dbReference type="PROSITE" id="PS50011"/>
    </source>
</evidence>
<evidence type="ECO:0000256" key="12">
    <source>
        <dbReference type="ARBA" id="ARBA00022840"/>
    </source>
</evidence>
<keyword evidence="10 19" id="KW-0547">Nucleotide-binding</keyword>
<evidence type="ECO:0000256" key="11">
    <source>
        <dbReference type="ARBA" id="ARBA00022777"/>
    </source>
</evidence>
<comment type="subcellular location">
    <subcellularLocation>
        <location evidence="1">Membrane</location>
        <topology evidence="1">Single-pass type I membrane protein</topology>
    </subcellularLocation>
</comment>
<dbReference type="InterPro" id="IPR003591">
    <property type="entry name" value="Leu-rich_rpt_typical-subtyp"/>
</dbReference>
<dbReference type="InterPro" id="IPR001611">
    <property type="entry name" value="Leu-rich_rpt"/>
</dbReference>
<evidence type="ECO:0000256" key="5">
    <source>
        <dbReference type="ARBA" id="ARBA00022614"/>
    </source>
</evidence>
<dbReference type="InterPro" id="IPR000719">
    <property type="entry name" value="Prot_kinase_dom"/>
</dbReference>
<keyword evidence="4" id="KW-0597">Phosphoprotein</keyword>
<feature type="chain" id="PRO_5040250464" description="non-specific serine/threonine protein kinase" evidence="21">
    <location>
        <begin position="27"/>
        <end position="809"/>
    </location>
</feature>
<dbReference type="Gene3D" id="1.10.510.10">
    <property type="entry name" value="Transferase(Phosphotransferase) domain 1"/>
    <property type="match status" value="1"/>
</dbReference>
<comment type="catalytic activity">
    <reaction evidence="18">
        <text>L-seryl-[protein] + ATP = O-phospho-L-seryl-[protein] + ADP + H(+)</text>
        <dbReference type="Rhea" id="RHEA:17989"/>
        <dbReference type="Rhea" id="RHEA-COMP:9863"/>
        <dbReference type="Rhea" id="RHEA-COMP:11604"/>
        <dbReference type="ChEBI" id="CHEBI:15378"/>
        <dbReference type="ChEBI" id="CHEBI:29999"/>
        <dbReference type="ChEBI" id="CHEBI:30616"/>
        <dbReference type="ChEBI" id="CHEBI:83421"/>
        <dbReference type="ChEBI" id="CHEBI:456216"/>
        <dbReference type="EC" id="2.7.11.1"/>
    </reaction>
</comment>
<dbReference type="InterPro" id="IPR032675">
    <property type="entry name" value="LRR_dom_sf"/>
</dbReference>
<feature type="domain" description="Protein kinase" evidence="22">
    <location>
        <begin position="643"/>
        <end position="809"/>
    </location>
</feature>
<evidence type="ECO:0000256" key="14">
    <source>
        <dbReference type="ARBA" id="ARBA00023136"/>
    </source>
</evidence>
<evidence type="ECO:0000256" key="20">
    <source>
        <dbReference type="SAM" id="Phobius"/>
    </source>
</evidence>
<dbReference type="FunFam" id="3.80.10.10:FF:000400">
    <property type="entry name" value="Nuclear pore complex protein NUP107"/>
    <property type="match status" value="1"/>
</dbReference>
<evidence type="ECO:0000256" key="9">
    <source>
        <dbReference type="ARBA" id="ARBA00022737"/>
    </source>
</evidence>
<dbReference type="PROSITE" id="PS00109">
    <property type="entry name" value="PROTEIN_KINASE_TYR"/>
    <property type="match status" value="1"/>
</dbReference>
<dbReference type="Pfam" id="PF00069">
    <property type="entry name" value="Pkinase"/>
    <property type="match status" value="1"/>
</dbReference>
<evidence type="ECO:0000313" key="23">
    <source>
        <dbReference type="Proteomes" id="UP000813463"/>
    </source>
</evidence>
<evidence type="ECO:0000256" key="3">
    <source>
        <dbReference type="ARBA" id="ARBA00022527"/>
    </source>
</evidence>
<keyword evidence="15 24" id="KW-0675">Receptor</keyword>
<evidence type="ECO:0000256" key="18">
    <source>
        <dbReference type="ARBA" id="ARBA00048679"/>
    </source>
</evidence>
<dbReference type="Proteomes" id="UP000813463">
    <property type="component" value="Chromosome 4"/>
</dbReference>
<dbReference type="Gene3D" id="3.80.10.10">
    <property type="entry name" value="Ribonuclease Inhibitor"/>
    <property type="match status" value="3"/>
</dbReference>
<keyword evidence="23" id="KW-1185">Reference proteome</keyword>
<dbReference type="GO" id="GO:0038023">
    <property type="term" value="F:signaling receptor activity"/>
    <property type="evidence" value="ECO:0000318"/>
    <property type="project" value="GO_Central"/>
</dbReference>
<accession>A0A9R0J2E8</accession>
<dbReference type="Pfam" id="PF00560">
    <property type="entry name" value="LRR_1"/>
    <property type="match status" value="9"/>
</dbReference>
<sequence length="809" mass="88833">MSFKALFPLFFCILLQFSFISNFAGAIQQEAEALVEWKQSLHSLNQSFLSSWSLPRDALTAKNSNVITPCHWLGVGCENGSVTRLNLTNVGLTGTLYAFNFSSLPNLSFLDLHDNNLFGNIPSSISNLTKLTSLHLGNNQFTGKMPEDLGKITTLTNLNFINNFLSGQIPSSLGNLTSLTLLILGNNRFVGTIPPEVGYMISLTELRINLNNLTGPIPPSIGNLRGLKTLSVYGNKLSGSLPKEFDNLTNLTLCFLSNNTLSGSLPEKICQGGILQDFCASNNRFSGTVPKGLKNCTSLTRLRLDRNNFVGNITEDFAVYPVVDYIDLSYNNFEGEISSDWAKCKNMTSLKISDNNITGKIPPELGKATKLHYLDLSSNQLVGEIPKELGNLKSLFNLTLSNNKLSGNIPREVGNLLDLASLDLGANGLNGTIPEEIGNCPKMIYLNLSRNGLNGVIPWQIGSLVSLQVLLDLSRNSLSGEIPLQLGNLDNLEELDLSHNNFSGQIPSTFDQMQSLISVDVSYNNLEGPLPYGKVFMNSPLVSFMENKALCGNITGLIPCPRALNFSKRKGKNAVALITAPILGVGVFVCIVVAVALYLLKGGRGVKGEKNRKVGSQRENMFSIWSFDGKLVYEDIKQATKGFDVKYCIGEGGHGTVYKAVLSTGQIVAVKKLKTIQNPSFENAKNFEAEIEALSKIRHRNIVKLNGFCSHAQHSLLVYEYLERGSLGKLLGIEKEARELDWEKRVIVIKGIANALCYMHYDCSPPIIHRDLSSNNVLLDRDYEPRVSDFGTARLLSLDSCRNIWLHCS</sequence>
<keyword evidence="3" id="KW-0723">Serine/threonine-protein kinase</keyword>
<evidence type="ECO:0000256" key="13">
    <source>
        <dbReference type="ARBA" id="ARBA00022989"/>
    </source>
</evidence>
<evidence type="ECO:0000256" key="1">
    <source>
        <dbReference type="ARBA" id="ARBA00004479"/>
    </source>
</evidence>
<protein>
    <recommendedName>
        <fullName evidence="2">non-specific serine/threonine protein kinase</fullName>
        <ecNumber evidence="2">2.7.11.1</ecNumber>
    </recommendedName>
</protein>
<feature type="transmembrane region" description="Helical" evidence="20">
    <location>
        <begin position="574"/>
        <end position="600"/>
    </location>
</feature>
<dbReference type="OrthoDB" id="676979at2759"/>
<proteinExistence type="predicted"/>
<dbReference type="PROSITE" id="PS50011">
    <property type="entry name" value="PROTEIN_KINASE_DOM"/>
    <property type="match status" value="1"/>
</dbReference>
<dbReference type="Pfam" id="PF13855">
    <property type="entry name" value="LRR_8"/>
    <property type="match status" value="1"/>
</dbReference>
<dbReference type="GO" id="GO:0005524">
    <property type="term" value="F:ATP binding"/>
    <property type="evidence" value="ECO:0007669"/>
    <property type="project" value="UniProtKB-UniRule"/>
</dbReference>
<dbReference type="SMART" id="SM00365">
    <property type="entry name" value="LRR_SD22"/>
    <property type="match status" value="5"/>
</dbReference>
<dbReference type="FunFam" id="1.10.510.10:FF:001023">
    <property type="entry name" value="Os07g0541700 protein"/>
    <property type="match status" value="1"/>
</dbReference>
<keyword evidence="16" id="KW-0325">Glycoprotein</keyword>
<organism evidence="23 24">
    <name type="scientific">Spinacia oleracea</name>
    <name type="common">Spinach</name>
    <dbReference type="NCBI Taxonomy" id="3562"/>
    <lineage>
        <taxon>Eukaryota</taxon>
        <taxon>Viridiplantae</taxon>
        <taxon>Streptophyta</taxon>
        <taxon>Embryophyta</taxon>
        <taxon>Tracheophyta</taxon>
        <taxon>Spermatophyta</taxon>
        <taxon>Magnoliopsida</taxon>
        <taxon>eudicotyledons</taxon>
        <taxon>Gunneridae</taxon>
        <taxon>Pentapetalae</taxon>
        <taxon>Caryophyllales</taxon>
        <taxon>Chenopodiaceae</taxon>
        <taxon>Chenopodioideae</taxon>
        <taxon>Anserineae</taxon>
        <taxon>Spinacia</taxon>
    </lineage>
</organism>
<keyword evidence="5" id="KW-0433">Leucine-rich repeat</keyword>
<evidence type="ECO:0000256" key="4">
    <source>
        <dbReference type="ARBA" id="ARBA00022553"/>
    </source>
</evidence>
<comment type="catalytic activity">
    <reaction evidence="17">
        <text>L-threonyl-[protein] + ATP = O-phospho-L-threonyl-[protein] + ADP + H(+)</text>
        <dbReference type="Rhea" id="RHEA:46608"/>
        <dbReference type="Rhea" id="RHEA-COMP:11060"/>
        <dbReference type="Rhea" id="RHEA-COMP:11605"/>
        <dbReference type="ChEBI" id="CHEBI:15378"/>
        <dbReference type="ChEBI" id="CHEBI:30013"/>
        <dbReference type="ChEBI" id="CHEBI:30616"/>
        <dbReference type="ChEBI" id="CHEBI:61977"/>
        <dbReference type="ChEBI" id="CHEBI:456216"/>
        <dbReference type="EC" id="2.7.11.1"/>
    </reaction>
</comment>
<dbReference type="InterPro" id="IPR013210">
    <property type="entry name" value="LRR_N_plant-typ"/>
</dbReference>
<dbReference type="GO" id="GO:0009755">
    <property type="term" value="P:hormone-mediated signaling pathway"/>
    <property type="evidence" value="ECO:0000318"/>
    <property type="project" value="GO_Central"/>
</dbReference>
<dbReference type="InterPro" id="IPR017441">
    <property type="entry name" value="Protein_kinase_ATP_BS"/>
</dbReference>
<dbReference type="GO" id="GO:0005886">
    <property type="term" value="C:plasma membrane"/>
    <property type="evidence" value="ECO:0000318"/>
    <property type="project" value="GO_Central"/>
</dbReference>
<dbReference type="Gene3D" id="3.30.200.20">
    <property type="entry name" value="Phosphorylase Kinase, domain 1"/>
    <property type="match status" value="1"/>
</dbReference>
<evidence type="ECO:0000256" key="7">
    <source>
        <dbReference type="ARBA" id="ARBA00022692"/>
    </source>
</evidence>
<dbReference type="GeneID" id="110799201"/>
<evidence type="ECO:0000256" key="17">
    <source>
        <dbReference type="ARBA" id="ARBA00047899"/>
    </source>
</evidence>
<gene>
    <name evidence="24" type="primary">LOC110799201</name>
</gene>